<sequence length="37" mass="4605">EFSYRINRSIFKKTIFHKTIERLMNHSLIFQQNISYT</sequence>
<dbReference type="EMBL" id="JAUJEA010000010">
    <property type="protein sequence ID" value="MDN5204113.1"/>
    <property type="molecule type" value="Genomic_DNA"/>
</dbReference>
<dbReference type="EMBL" id="JAUJEA010000023">
    <property type="protein sequence ID" value="MDN5205639.1"/>
    <property type="molecule type" value="Genomic_DNA"/>
</dbReference>
<evidence type="ECO:0000313" key="4">
    <source>
        <dbReference type="EMBL" id="MDN5204113.1"/>
    </source>
</evidence>
<reference evidence="9" key="1">
    <citation type="submission" date="2023-06" db="EMBL/GenBank/DDBJ databases">
        <title>Genomic of Parafulvivirga corallium.</title>
        <authorList>
            <person name="Wang G."/>
        </authorList>
    </citation>
    <scope>NUCLEOTIDE SEQUENCE</scope>
    <source>
        <strain evidence="9">BMA10</strain>
    </source>
</reference>
<dbReference type="Proteomes" id="UP001172082">
    <property type="component" value="Unassembled WGS sequence"/>
</dbReference>
<organism evidence="9 11">
    <name type="scientific">Splendidivirga corallicola</name>
    <dbReference type="NCBI Taxonomy" id="3051826"/>
    <lineage>
        <taxon>Bacteria</taxon>
        <taxon>Pseudomonadati</taxon>
        <taxon>Bacteroidota</taxon>
        <taxon>Cytophagia</taxon>
        <taxon>Cytophagales</taxon>
        <taxon>Splendidivirgaceae</taxon>
        <taxon>Splendidivirga</taxon>
    </lineage>
</organism>
<proteinExistence type="predicted"/>
<evidence type="ECO:0000313" key="1">
    <source>
        <dbReference type="EMBL" id="MDN5202091.1"/>
    </source>
</evidence>
<evidence type="ECO:0000313" key="2">
    <source>
        <dbReference type="EMBL" id="MDN5202092.1"/>
    </source>
</evidence>
<evidence type="ECO:0000313" key="10">
    <source>
        <dbReference type="EMBL" id="MDN5205715.1"/>
    </source>
</evidence>
<gene>
    <name evidence="1" type="ORF">QQ008_11975</name>
    <name evidence="2" type="ORF">QQ008_11980</name>
    <name evidence="3" type="ORF">QQ008_14285</name>
    <name evidence="4" type="ORF">QQ008_22160</name>
    <name evidence="5" type="ORF">QQ008_29790</name>
    <name evidence="6" type="ORF">QQ008_29920</name>
    <name evidence="7" type="ORF">QQ008_30065</name>
    <name evidence="8" type="ORF">QQ008_30070</name>
    <name evidence="9" type="ORF">QQ008_30285</name>
    <name evidence="10" type="ORF">QQ008_30300</name>
</gene>
<evidence type="ECO:0000313" key="11">
    <source>
        <dbReference type="Proteomes" id="UP001172082"/>
    </source>
</evidence>
<protein>
    <submittedName>
        <fullName evidence="9">IS1595 family transposase</fullName>
    </submittedName>
</protein>
<name>A0ABT8L0M4_9BACT</name>
<dbReference type="EMBL" id="JAUJEA010000022">
    <property type="protein sequence ID" value="MDN5205614.1"/>
    <property type="molecule type" value="Genomic_DNA"/>
</dbReference>
<dbReference type="EMBL" id="JAUJEA010000003">
    <property type="protein sequence ID" value="MDN5202091.1"/>
    <property type="molecule type" value="Genomic_DNA"/>
</dbReference>
<dbReference type="EMBL" id="JAUJEA010000023">
    <property type="protein sequence ID" value="MDN5205668.1"/>
    <property type="molecule type" value="Genomic_DNA"/>
</dbReference>
<dbReference type="EMBL" id="JAUJEA010000004">
    <property type="protein sequence ID" value="MDN5202092.1"/>
    <property type="molecule type" value="Genomic_DNA"/>
</dbReference>
<evidence type="ECO:0000313" key="7">
    <source>
        <dbReference type="EMBL" id="MDN5205668.1"/>
    </source>
</evidence>
<dbReference type="EMBL" id="JAUJEA010000024">
    <property type="protein sequence ID" value="MDN5205669.1"/>
    <property type="molecule type" value="Genomic_DNA"/>
</dbReference>
<keyword evidence="11" id="KW-1185">Reference proteome</keyword>
<evidence type="ECO:0000313" key="3">
    <source>
        <dbReference type="EMBL" id="MDN5202552.1"/>
    </source>
</evidence>
<dbReference type="EMBL" id="JAUJEA010000026">
    <property type="protein sequence ID" value="MDN5205715.1"/>
    <property type="molecule type" value="Genomic_DNA"/>
</dbReference>
<evidence type="ECO:0000313" key="6">
    <source>
        <dbReference type="EMBL" id="MDN5205639.1"/>
    </source>
</evidence>
<accession>A0ABT8L0M4</accession>
<dbReference type="EMBL" id="JAUJEA010000025">
    <property type="protein sequence ID" value="MDN5205712.1"/>
    <property type="molecule type" value="Genomic_DNA"/>
</dbReference>
<evidence type="ECO:0000313" key="9">
    <source>
        <dbReference type="EMBL" id="MDN5205712.1"/>
    </source>
</evidence>
<evidence type="ECO:0000313" key="8">
    <source>
        <dbReference type="EMBL" id="MDN5205669.1"/>
    </source>
</evidence>
<evidence type="ECO:0000313" key="5">
    <source>
        <dbReference type="EMBL" id="MDN5205614.1"/>
    </source>
</evidence>
<comment type="caution">
    <text evidence="9">The sequence shown here is derived from an EMBL/GenBank/DDBJ whole genome shotgun (WGS) entry which is preliminary data.</text>
</comment>
<feature type="non-terminal residue" evidence="9">
    <location>
        <position position="1"/>
    </location>
</feature>
<dbReference type="EMBL" id="JAUJEA010000004">
    <property type="protein sequence ID" value="MDN5202552.1"/>
    <property type="molecule type" value="Genomic_DNA"/>
</dbReference>